<protein>
    <submittedName>
        <fullName evidence="2">Uncharacterized protein</fullName>
    </submittedName>
</protein>
<evidence type="ECO:0000313" key="2">
    <source>
        <dbReference type="EMBL" id="PKI54043.1"/>
    </source>
</evidence>
<keyword evidence="3" id="KW-1185">Reference proteome</keyword>
<dbReference type="Proteomes" id="UP000233551">
    <property type="component" value="Unassembled WGS sequence"/>
</dbReference>
<dbReference type="OrthoDB" id="408631at2759"/>
<evidence type="ECO:0000256" key="1">
    <source>
        <dbReference type="ARBA" id="ARBA00010515"/>
    </source>
</evidence>
<evidence type="ECO:0000313" key="3">
    <source>
        <dbReference type="Proteomes" id="UP000233551"/>
    </source>
</evidence>
<dbReference type="InterPro" id="IPR013094">
    <property type="entry name" value="AB_hydrolase_3"/>
</dbReference>
<accession>A0A2I0JDF9</accession>
<dbReference type="Pfam" id="PF07859">
    <property type="entry name" value="Abhydrolase_3"/>
    <property type="match status" value="1"/>
</dbReference>
<dbReference type="SUPFAM" id="SSF53474">
    <property type="entry name" value="alpha/beta-Hydrolases"/>
    <property type="match status" value="1"/>
</dbReference>
<organism evidence="2 3">
    <name type="scientific">Punica granatum</name>
    <name type="common">Pomegranate</name>
    <dbReference type="NCBI Taxonomy" id="22663"/>
    <lineage>
        <taxon>Eukaryota</taxon>
        <taxon>Viridiplantae</taxon>
        <taxon>Streptophyta</taxon>
        <taxon>Embryophyta</taxon>
        <taxon>Tracheophyta</taxon>
        <taxon>Spermatophyta</taxon>
        <taxon>Magnoliopsida</taxon>
        <taxon>eudicotyledons</taxon>
        <taxon>Gunneridae</taxon>
        <taxon>Pentapetalae</taxon>
        <taxon>rosids</taxon>
        <taxon>malvids</taxon>
        <taxon>Myrtales</taxon>
        <taxon>Lythraceae</taxon>
        <taxon>Punica</taxon>
    </lineage>
</organism>
<dbReference type="GO" id="GO:0016787">
    <property type="term" value="F:hydrolase activity"/>
    <property type="evidence" value="ECO:0007669"/>
    <property type="project" value="InterPro"/>
</dbReference>
<gene>
    <name evidence="2" type="ORF">CRG98_025537</name>
</gene>
<dbReference type="InterPro" id="IPR029058">
    <property type="entry name" value="AB_hydrolase_fold"/>
</dbReference>
<dbReference type="GeneID" id="116193095"/>
<name>A0A2I0JDF9_PUNGR</name>
<sequence length="333" mass="36482">MSDQIPSSSSPMDPYEFLKISPNPDGSLTRHSPLPSVPASESSSGAARSRDVLLDPAKQTFLRMFLPATHAANDTGKLPVVIYFHGGGFILFSVTSLPFHESCARLTAQLGAIVLSVEYCLAPEHRLPAAYYDAVDALNWLRDQARSGASGCDAWLWEHADFSRCFLMGSSAGGNIVYHAALRALDIDFSPVQIRGLIMNQPYFGGVERTGSETRLVNDRILPQAANDLMWSLALPQGADRDHEYCNPMTTMEHEKISRLPKCLVRGYGGDPLVDKQKEFAKALEARGAHVVTRFDEGGFHAVELFDPTAAKALFEIIHEFVHVTCASVKSTM</sequence>
<comment type="caution">
    <text evidence="2">The sequence shown here is derived from an EMBL/GenBank/DDBJ whole genome shotgun (WGS) entry which is preliminary data.</text>
</comment>
<dbReference type="PANTHER" id="PTHR23024">
    <property type="entry name" value="ARYLACETAMIDE DEACETYLASE"/>
    <property type="match status" value="1"/>
</dbReference>
<proteinExistence type="inferred from homology"/>
<reference evidence="2 3" key="1">
    <citation type="submission" date="2017-11" db="EMBL/GenBank/DDBJ databases">
        <title>De-novo sequencing of pomegranate (Punica granatum L.) genome.</title>
        <authorList>
            <person name="Akparov Z."/>
            <person name="Amiraslanov A."/>
            <person name="Hajiyeva S."/>
            <person name="Abbasov M."/>
            <person name="Kaur K."/>
            <person name="Hamwieh A."/>
            <person name="Solovyev V."/>
            <person name="Salamov A."/>
            <person name="Braich B."/>
            <person name="Kosarev P."/>
            <person name="Mahmoud A."/>
            <person name="Hajiyev E."/>
            <person name="Babayeva S."/>
            <person name="Izzatullayeva V."/>
            <person name="Mammadov A."/>
            <person name="Mammadov A."/>
            <person name="Sharifova S."/>
            <person name="Ojaghi J."/>
            <person name="Eynullazada K."/>
            <person name="Bayramov B."/>
            <person name="Abdulazimova A."/>
            <person name="Shahmuradov I."/>
        </authorList>
    </citation>
    <scope>NUCLEOTIDE SEQUENCE [LARGE SCALE GENOMIC DNA]</scope>
    <source>
        <strain evidence="3">cv. AG2017</strain>
        <tissue evidence="2">Leaf</tissue>
    </source>
</reference>
<dbReference type="PANTHER" id="PTHR23024:SF113">
    <property type="entry name" value="CARBOXYLESTERASE 8-RELATED"/>
    <property type="match status" value="1"/>
</dbReference>
<comment type="similarity">
    <text evidence="1">Belongs to the 'GDXG' lipolytic enzyme family.</text>
</comment>
<dbReference type="Gene3D" id="3.40.50.1820">
    <property type="entry name" value="alpha/beta hydrolase"/>
    <property type="match status" value="1"/>
</dbReference>
<dbReference type="EMBL" id="PGOL01001813">
    <property type="protein sequence ID" value="PKI54043.1"/>
    <property type="molecule type" value="Genomic_DNA"/>
</dbReference>
<dbReference type="AlphaFoldDB" id="A0A2I0JDF9"/>
<dbReference type="InterPro" id="IPR050466">
    <property type="entry name" value="Carboxylest/Gibb_receptor"/>
</dbReference>
<dbReference type="STRING" id="22663.A0A2I0JDF9"/>